<evidence type="ECO:0000313" key="4">
    <source>
        <dbReference type="Proteomes" id="UP000663836"/>
    </source>
</evidence>
<accession>A0A819M998</accession>
<evidence type="ECO:0000313" key="3">
    <source>
        <dbReference type="EMBL" id="CAF3975716.1"/>
    </source>
</evidence>
<proteinExistence type="predicted"/>
<dbReference type="Proteomes" id="UP000663836">
    <property type="component" value="Unassembled WGS sequence"/>
</dbReference>
<dbReference type="AlphaFoldDB" id="A0A819M998"/>
<dbReference type="GO" id="GO:0005524">
    <property type="term" value="F:ATP binding"/>
    <property type="evidence" value="ECO:0007669"/>
    <property type="project" value="InterPro"/>
</dbReference>
<comment type="caution">
    <text evidence="3">The sequence shown here is derived from an EMBL/GenBank/DDBJ whole genome shotgun (WGS) entry which is preliminary data.</text>
</comment>
<reference evidence="3" key="1">
    <citation type="submission" date="2021-02" db="EMBL/GenBank/DDBJ databases">
        <authorList>
            <person name="Nowell W R."/>
        </authorList>
    </citation>
    <scope>NUCLEOTIDE SEQUENCE</scope>
</reference>
<evidence type="ECO:0000259" key="2">
    <source>
        <dbReference type="Pfam" id="PF00004"/>
    </source>
</evidence>
<dbReference type="EMBL" id="CAJOBD010003995">
    <property type="protein sequence ID" value="CAF3975716.1"/>
    <property type="molecule type" value="Genomic_DNA"/>
</dbReference>
<feature type="domain" description="ATPase AAA-type core" evidence="2">
    <location>
        <begin position="160"/>
        <end position="240"/>
    </location>
</feature>
<dbReference type="SUPFAM" id="SSF52540">
    <property type="entry name" value="P-loop containing nucleoside triphosphate hydrolases"/>
    <property type="match status" value="1"/>
</dbReference>
<keyword evidence="1" id="KW-0175">Coiled coil</keyword>
<protein>
    <recommendedName>
        <fullName evidence="2">ATPase AAA-type core domain-containing protein</fullName>
    </recommendedName>
</protein>
<evidence type="ECO:0000256" key="1">
    <source>
        <dbReference type="SAM" id="Coils"/>
    </source>
</evidence>
<name>A0A819M998_9BILA</name>
<gene>
    <name evidence="3" type="ORF">JBS370_LOCUS24889</name>
</gene>
<dbReference type="InterPro" id="IPR027417">
    <property type="entry name" value="P-loop_NTPase"/>
</dbReference>
<organism evidence="3 4">
    <name type="scientific">Rotaria sordida</name>
    <dbReference type="NCBI Taxonomy" id="392033"/>
    <lineage>
        <taxon>Eukaryota</taxon>
        <taxon>Metazoa</taxon>
        <taxon>Spiralia</taxon>
        <taxon>Gnathifera</taxon>
        <taxon>Rotifera</taxon>
        <taxon>Eurotatoria</taxon>
        <taxon>Bdelloidea</taxon>
        <taxon>Philodinida</taxon>
        <taxon>Philodinidae</taxon>
        <taxon>Rotaria</taxon>
    </lineage>
</organism>
<dbReference type="InterPro" id="IPR003959">
    <property type="entry name" value="ATPase_AAA_core"/>
</dbReference>
<dbReference type="Gene3D" id="3.40.50.300">
    <property type="entry name" value="P-loop containing nucleotide triphosphate hydrolases"/>
    <property type="match status" value="1"/>
</dbReference>
<feature type="coiled-coil region" evidence="1">
    <location>
        <begin position="106"/>
        <end position="133"/>
    </location>
</feature>
<dbReference type="Pfam" id="PF00004">
    <property type="entry name" value="AAA"/>
    <property type="match status" value="1"/>
</dbReference>
<dbReference type="GO" id="GO:0016887">
    <property type="term" value="F:ATP hydrolysis activity"/>
    <property type="evidence" value="ECO:0007669"/>
    <property type="project" value="InterPro"/>
</dbReference>
<sequence>MREEGFADDGLFDQMKMFFLPLTMVEQDLTIDDNRWIQFASRRLAEEVALQQRREQLLEKLTEIEDDYYRHDDSITKLRRELGTATARRTRKGSDGEETFSVSQLIEDHYQEMEQLESKRSELRAEISTIEGMVASIEQGLYNRTTNLDRNLIKPNRGFIMYGPPGTGKSDIMSKLSVRIGVNIVAPPLAAGELNRSLVGESERIINDICMRCHQTPHLMCCVSIDEIDSLAPKRTDEENFQLAHIEPATSSDDPTQVEEKWSIVMIRDPFLCRQFCDDVQFTLPASEIQQQQAEQIRAEQTLKCVQCNDYYTEEDNKMGQCVYHDGFVYDNYSPKLTQWAPETAIEQLLNEEAQAVQQANIANAPMTTEQKERAEREKQRFRYICCNQMLQTTGNVGGCKRSKHGPENITRNEWELARDNNQEYQYKRIHLLQSRAQHDN</sequence>